<dbReference type="GO" id="GO:0008270">
    <property type="term" value="F:zinc ion binding"/>
    <property type="evidence" value="ECO:0007669"/>
    <property type="project" value="UniProtKB-KW"/>
</dbReference>
<sequence length="167" mass="19587">MTISKMLKSKLRFRPQRKNNNANAINIGINENKVNDKEEMKPLPPTCSICTLPVSVGKVFNNNNDRCIHSFYYCHNCISRYFVYRARFFTAQNISCPDLNCTVNQIDTLSDLVINECKNKPVRRVECPNCKKEFRFKCQILWHHNKSCYDYGLHSNDVKFAKLVRKK</sequence>
<evidence type="ECO:0000313" key="4">
    <source>
        <dbReference type="Proteomes" id="UP000289738"/>
    </source>
</evidence>
<dbReference type="Proteomes" id="UP000289738">
    <property type="component" value="Chromosome A03"/>
</dbReference>
<name>A0A445E3V2_ARAHY</name>
<evidence type="ECO:0000313" key="3">
    <source>
        <dbReference type="EMBL" id="RYR70100.1"/>
    </source>
</evidence>
<organism evidence="3 4">
    <name type="scientific">Arachis hypogaea</name>
    <name type="common">Peanut</name>
    <dbReference type="NCBI Taxonomy" id="3818"/>
    <lineage>
        <taxon>Eukaryota</taxon>
        <taxon>Viridiplantae</taxon>
        <taxon>Streptophyta</taxon>
        <taxon>Embryophyta</taxon>
        <taxon>Tracheophyta</taxon>
        <taxon>Spermatophyta</taxon>
        <taxon>Magnoliopsida</taxon>
        <taxon>eudicotyledons</taxon>
        <taxon>Gunneridae</taxon>
        <taxon>Pentapetalae</taxon>
        <taxon>rosids</taxon>
        <taxon>fabids</taxon>
        <taxon>Fabales</taxon>
        <taxon>Fabaceae</taxon>
        <taxon>Papilionoideae</taxon>
        <taxon>50 kb inversion clade</taxon>
        <taxon>dalbergioids sensu lato</taxon>
        <taxon>Dalbergieae</taxon>
        <taxon>Pterocarpus clade</taxon>
        <taxon>Arachis</taxon>
    </lineage>
</organism>
<dbReference type="EMBL" id="SDMP01000003">
    <property type="protein sequence ID" value="RYR70100.1"/>
    <property type="molecule type" value="Genomic_DNA"/>
</dbReference>
<gene>
    <name evidence="3" type="ORF">Ahy_A03g016617</name>
</gene>
<feature type="domain" description="RING-type" evidence="2">
    <location>
        <begin position="47"/>
        <end position="97"/>
    </location>
</feature>
<keyword evidence="4" id="KW-1185">Reference proteome</keyword>
<protein>
    <recommendedName>
        <fullName evidence="2">RING-type domain-containing protein</fullName>
    </recommendedName>
</protein>
<evidence type="ECO:0000259" key="2">
    <source>
        <dbReference type="PROSITE" id="PS50089"/>
    </source>
</evidence>
<dbReference type="OrthoDB" id="966118at2759"/>
<dbReference type="PROSITE" id="PS50089">
    <property type="entry name" value="ZF_RING_2"/>
    <property type="match status" value="1"/>
</dbReference>
<keyword evidence="1" id="KW-0479">Metal-binding</keyword>
<keyword evidence="1" id="KW-0863">Zinc-finger</keyword>
<proteinExistence type="predicted"/>
<comment type="caution">
    <text evidence="3">The sequence shown here is derived from an EMBL/GenBank/DDBJ whole genome shotgun (WGS) entry which is preliminary data.</text>
</comment>
<evidence type="ECO:0000256" key="1">
    <source>
        <dbReference type="PROSITE-ProRule" id="PRU00175"/>
    </source>
</evidence>
<dbReference type="AlphaFoldDB" id="A0A445E3V2"/>
<dbReference type="InterPro" id="IPR001841">
    <property type="entry name" value="Znf_RING"/>
</dbReference>
<reference evidence="3 4" key="1">
    <citation type="submission" date="2019-01" db="EMBL/GenBank/DDBJ databases">
        <title>Sequencing of cultivated peanut Arachis hypogaea provides insights into genome evolution and oil improvement.</title>
        <authorList>
            <person name="Chen X."/>
        </authorList>
    </citation>
    <scope>NUCLEOTIDE SEQUENCE [LARGE SCALE GENOMIC DNA]</scope>
    <source>
        <strain evidence="4">cv. Fuhuasheng</strain>
        <tissue evidence="3">Leaves</tissue>
    </source>
</reference>
<keyword evidence="1" id="KW-0862">Zinc</keyword>
<accession>A0A445E3V2</accession>